<keyword evidence="4" id="KW-1185">Reference proteome</keyword>
<reference evidence="3 4" key="1">
    <citation type="journal article" date="2011" name="PLoS Pathog.">
        <title>Endophytic Life Strategies Decoded by Genome and Transcriptome Analyses of the Mutualistic Root Symbiont Piriformospora indica.</title>
        <authorList>
            <person name="Zuccaro A."/>
            <person name="Lahrmann U."/>
            <person name="Guldener U."/>
            <person name="Langen G."/>
            <person name="Pfiffi S."/>
            <person name="Biedenkopf D."/>
            <person name="Wong P."/>
            <person name="Samans B."/>
            <person name="Grimm C."/>
            <person name="Basiewicz M."/>
            <person name="Murat C."/>
            <person name="Martin F."/>
            <person name="Kogel K.H."/>
        </authorList>
    </citation>
    <scope>NUCLEOTIDE SEQUENCE [LARGE SCALE GENOMIC DNA]</scope>
    <source>
        <strain evidence="3 4">DSM 11827</strain>
    </source>
</reference>
<evidence type="ECO:0000313" key="4">
    <source>
        <dbReference type="Proteomes" id="UP000007148"/>
    </source>
</evidence>
<dbReference type="InterPro" id="IPR001810">
    <property type="entry name" value="F-box_dom"/>
</dbReference>
<gene>
    <name evidence="3" type="ORF">PIIN_11707</name>
</gene>
<accession>G4T630</accession>
<name>G4T630_SERID</name>
<dbReference type="InParanoid" id="G4T630"/>
<dbReference type="AlphaFoldDB" id="G4T630"/>
<sequence>MATFSALPYDVTYQILDNLYATDLRSLKSLSATCRRTRHEAIPIIFASLYFYEDAPVYTIDNMVGRILAVLINPQILASVRRFCMRADDGMHLSLIVSSLFRLIASMPNLHDLYFDAPRTLAAHLRIAASPLDVLLHDEEIPMSLVAAYLDAKPFDTSTYRLPSVQKLVLASWEWSFLADYCPQMQILEVRGSSVGYNNLRGQNCFEVDIAHLSVTHPNIRCLHLDDSASIEIVSALTKSMPNIEELGFHSPVAPSTNALTHFSSFGNLHTLALPDISDLRGIPRWDESACDLCKGRAMIIRQEVAKDVIEALQTQVVSLREVQFGFHARREVYQRSADGTFTYVKLLSRPFYYMMKDDVTLFDPPPKEPSDRKGKGKAQKPFGTSSTSDSPPHIYAPYGSKPKSQEALTNPTDYYSTRRYTLAFKKPADRWDIRGFRSHLGLESHFSPQTLRISRTTISSEALTKSGPGRCF</sequence>
<comment type="caution">
    <text evidence="3">The sequence shown here is derived from an EMBL/GenBank/DDBJ whole genome shotgun (WGS) entry which is preliminary data.</text>
</comment>
<feature type="compositionally biased region" description="Basic and acidic residues" evidence="1">
    <location>
        <begin position="364"/>
        <end position="374"/>
    </location>
</feature>
<protein>
    <recommendedName>
        <fullName evidence="2">F-box domain-containing protein</fullName>
    </recommendedName>
</protein>
<evidence type="ECO:0000313" key="3">
    <source>
        <dbReference type="EMBL" id="CCA66754.1"/>
    </source>
</evidence>
<dbReference type="Proteomes" id="UP000007148">
    <property type="component" value="Unassembled WGS sequence"/>
</dbReference>
<evidence type="ECO:0000259" key="2">
    <source>
        <dbReference type="PROSITE" id="PS50181"/>
    </source>
</evidence>
<feature type="region of interest" description="Disordered" evidence="1">
    <location>
        <begin position="364"/>
        <end position="412"/>
    </location>
</feature>
<dbReference type="HOGENOM" id="CLU_577600_0_0_1"/>
<dbReference type="EMBL" id="CAFZ01000005">
    <property type="protein sequence ID" value="CCA66754.1"/>
    <property type="molecule type" value="Genomic_DNA"/>
</dbReference>
<evidence type="ECO:0000256" key="1">
    <source>
        <dbReference type="SAM" id="MobiDB-lite"/>
    </source>
</evidence>
<organism evidence="3 4">
    <name type="scientific">Serendipita indica (strain DSM 11827)</name>
    <name type="common">Root endophyte fungus</name>
    <name type="synonym">Piriformospora indica</name>
    <dbReference type="NCBI Taxonomy" id="1109443"/>
    <lineage>
        <taxon>Eukaryota</taxon>
        <taxon>Fungi</taxon>
        <taxon>Dikarya</taxon>
        <taxon>Basidiomycota</taxon>
        <taxon>Agaricomycotina</taxon>
        <taxon>Agaricomycetes</taxon>
        <taxon>Sebacinales</taxon>
        <taxon>Serendipitaceae</taxon>
        <taxon>Serendipita</taxon>
    </lineage>
</organism>
<dbReference type="SUPFAM" id="SSF52047">
    <property type="entry name" value="RNI-like"/>
    <property type="match status" value="1"/>
</dbReference>
<proteinExistence type="predicted"/>
<dbReference type="PROSITE" id="PS50181">
    <property type="entry name" value="FBOX"/>
    <property type="match status" value="1"/>
</dbReference>
<feature type="domain" description="F-box" evidence="2">
    <location>
        <begin position="1"/>
        <end position="49"/>
    </location>
</feature>